<reference evidence="2" key="1">
    <citation type="journal article" date="2013" name="Nature">
        <title>Draft genome of the wheat A-genome progenitor Triticum urartu.</title>
        <authorList>
            <person name="Ling H.Q."/>
            <person name="Zhao S."/>
            <person name="Liu D."/>
            <person name="Wang J."/>
            <person name="Sun H."/>
            <person name="Zhang C."/>
            <person name="Fan H."/>
            <person name="Li D."/>
            <person name="Dong L."/>
            <person name="Tao Y."/>
            <person name="Gao C."/>
            <person name="Wu H."/>
            <person name="Li Y."/>
            <person name="Cui Y."/>
            <person name="Guo X."/>
            <person name="Zheng S."/>
            <person name="Wang B."/>
            <person name="Yu K."/>
            <person name="Liang Q."/>
            <person name="Yang W."/>
            <person name="Lou X."/>
            <person name="Chen J."/>
            <person name="Feng M."/>
            <person name="Jian J."/>
            <person name="Zhang X."/>
            <person name="Luo G."/>
            <person name="Jiang Y."/>
            <person name="Liu J."/>
            <person name="Wang Z."/>
            <person name="Sha Y."/>
            <person name="Zhang B."/>
            <person name="Wu H."/>
            <person name="Tang D."/>
            <person name="Shen Q."/>
            <person name="Xue P."/>
            <person name="Zou S."/>
            <person name="Wang X."/>
            <person name="Liu X."/>
            <person name="Wang F."/>
            <person name="Yang Y."/>
            <person name="An X."/>
            <person name="Dong Z."/>
            <person name="Zhang K."/>
            <person name="Zhang X."/>
            <person name="Luo M.C."/>
            <person name="Dvorak J."/>
            <person name="Tong Y."/>
            <person name="Wang J."/>
            <person name="Yang H."/>
            <person name="Li Z."/>
            <person name="Wang D."/>
            <person name="Zhang A."/>
            <person name="Wang J."/>
        </authorList>
    </citation>
    <scope>NUCLEOTIDE SEQUENCE</scope>
</reference>
<accession>M8A2Y0</accession>
<keyword evidence="1" id="KW-0052">Apoplast</keyword>
<organism evidence="2">
    <name type="scientific">Triticum urartu</name>
    <name type="common">Red wild einkorn</name>
    <name type="synonym">Crithodium urartu</name>
    <dbReference type="NCBI Taxonomy" id="4572"/>
    <lineage>
        <taxon>Eukaryota</taxon>
        <taxon>Viridiplantae</taxon>
        <taxon>Streptophyta</taxon>
        <taxon>Embryophyta</taxon>
        <taxon>Tracheophyta</taxon>
        <taxon>Spermatophyta</taxon>
        <taxon>Magnoliopsida</taxon>
        <taxon>Liliopsida</taxon>
        <taxon>Poales</taxon>
        <taxon>Poaceae</taxon>
        <taxon>BOP clade</taxon>
        <taxon>Pooideae</taxon>
        <taxon>Triticodae</taxon>
        <taxon>Triticeae</taxon>
        <taxon>Triticinae</taxon>
        <taxon>Triticum</taxon>
    </lineage>
</organism>
<comment type="subunit">
    <text evidence="1">Homodimer.</text>
</comment>
<evidence type="ECO:0000256" key="1">
    <source>
        <dbReference type="RuleBase" id="RU363099"/>
    </source>
</evidence>
<dbReference type="PANTHER" id="PTHR21495">
    <property type="entry name" value="NUCLEOPORIN-RELATED"/>
    <property type="match status" value="1"/>
</dbReference>
<dbReference type="EMBL" id="KD178090">
    <property type="protein sequence ID" value="EMS54779.1"/>
    <property type="molecule type" value="Genomic_DNA"/>
</dbReference>
<gene>
    <name evidence="2" type="ORF">TRIUR3_20714</name>
</gene>
<dbReference type="InterPro" id="IPR004265">
    <property type="entry name" value="Dirigent"/>
</dbReference>
<dbReference type="GO" id="GO:0048046">
    <property type="term" value="C:apoplast"/>
    <property type="evidence" value="ECO:0007669"/>
    <property type="project" value="UniProtKB-SubCell"/>
</dbReference>
<comment type="similarity">
    <text evidence="1">Belongs to the plant dirigent protein family.</text>
</comment>
<protein>
    <recommendedName>
        <fullName evidence="1">Dirigent protein</fullName>
    </recommendedName>
</protein>
<evidence type="ECO:0000313" key="2">
    <source>
        <dbReference type="EMBL" id="EMS54779.1"/>
    </source>
</evidence>
<dbReference type="STRING" id="4572.M8A2Y0"/>
<dbReference type="AlphaFoldDB" id="M8A2Y0"/>
<dbReference type="Pfam" id="PF03018">
    <property type="entry name" value="Dirigent"/>
    <property type="match status" value="1"/>
</dbReference>
<proteinExistence type="inferred from homology"/>
<comment type="function">
    <text evidence="1">Dirigent proteins impart stereoselectivity on the phenoxy radical-coupling reaction, yielding optically active lignans from two molecules of coniferyl alcohol in the biosynthesis of lignans, flavonolignans, and alkaloids and thus plays a central role in plant secondary metabolism.</text>
</comment>
<comment type="subcellular location">
    <subcellularLocation>
        <location evidence="1">Secreted</location>
        <location evidence="1">Extracellular space</location>
        <location evidence="1">Apoplast</location>
    </subcellularLocation>
</comment>
<name>M8A2Y0_TRIUA</name>
<sequence>MAPPHAGAPSRFAILILPHAQEFKQRILTSPLVGGMACAVPSPNLALQSQPGRRRSPPPLPLPLEESVIAVARANTDTRCAFILEGPSCNHGAGTFCCICSLDARAGGFKHIHLYMHEIFTGPNATLFSVVPPLHRGDNARFGMVGVLDDELRDGPDPRNSSLIGRFQSLFAFAGLVTPPGMQTATSLVFTAGEHAGSTLVMVGSIVSSEGPYVRDRGGGRHRRVQDGARVLRSEGCVEPDA</sequence>
<keyword evidence="1" id="KW-0964">Secreted</keyword>